<evidence type="ECO:0000256" key="3">
    <source>
        <dbReference type="ARBA" id="ARBA00043265"/>
    </source>
</evidence>
<feature type="compositionally biased region" description="Polar residues" evidence="4">
    <location>
        <begin position="181"/>
        <end position="196"/>
    </location>
</feature>
<dbReference type="OrthoDB" id="9905174at2759"/>
<proteinExistence type="predicted"/>
<dbReference type="GO" id="GO:0002250">
    <property type="term" value="P:adaptive immune response"/>
    <property type="evidence" value="ECO:0007669"/>
    <property type="project" value="UniProtKB-KW"/>
</dbReference>
<dbReference type="InterPro" id="IPR003599">
    <property type="entry name" value="Ig_sub"/>
</dbReference>
<dbReference type="RefSeq" id="XP_013927706.1">
    <property type="nucleotide sequence ID" value="XM_014072231.1"/>
</dbReference>
<dbReference type="InterPro" id="IPR013783">
    <property type="entry name" value="Ig-like_fold"/>
</dbReference>
<dbReference type="SMART" id="SM00408">
    <property type="entry name" value="IGc2"/>
    <property type="match status" value="2"/>
</dbReference>
<dbReference type="InterPro" id="IPR003598">
    <property type="entry name" value="Ig_sub2"/>
</dbReference>
<dbReference type="PROSITE" id="PS50835">
    <property type="entry name" value="IG_LIKE"/>
    <property type="match status" value="2"/>
</dbReference>
<dbReference type="AlphaFoldDB" id="A0A6I9YUJ8"/>
<dbReference type="GeneID" id="106553678"/>
<dbReference type="PANTHER" id="PTHR23266">
    <property type="entry name" value="IMMUNOGLOBULIN HEAVY CHAIN"/>
    <property type="match status" value="1"/>
</dbReference>
<keyword evidence="5" id="KW-0732">Signal</keyword>
<evidence type="ECO:0000256" key="2">
    <source>
        <dbReference type="ARBA" id="ARBA00023130"/>
    </source>
</evidence>
<evidence type="ECO:0000313" key="8">
    <source>
        <dbReference type="RefSeq" id="XP_013927706.1"/>
    </source>
</evidence>
<feature type="domain" description="Ig-like" evidence="6">
    <location>
        <begin position="32"/>
        <end position="114"/>
    </location>
</feature>
<sequence length="346" mass="38180">MFYIVFILFLGFSDCDSQVQFVESGGGVAAPGASLRLTCKASGFTFTSFNIHWIRQAPEEGLEWVAGVDSSGSTKWYNSKVTGRFTVSRDNSQSSAYLQLNSLKAEDSALYHCTRYTMTYSSLQLLDVILLDPKAQSGIELMVLHLLDDYVVCYLNTFTGPGAHWSQKEDTRIESLKETQPKQNINSSSRAEQNGTYGREVEEGSCHSKVQLVETGGNVVVAPGSSLRLTCKASGFTFASAYMDWVHHSPEEGLEWMARISDTGSSKLYNSKIAERFTISRDNSQSSLYLQMNSLKPEDSALYYCATDTSVSSITYSNEALLQAVEIHASQASFGNLRSDPGRMFA</sequence>
<keyword evidence="3" id="KW-1280">Immunoglobulin</keyword>
<evidence type="ECO:0000256" key="5">
    <source>
        <dbReference type="SAM" id="SignalP"/>
    </source>
</evidence>
<dbReference type="InterPro" id="IPR013106">
    <property type="entry name" value="Ig_V-set"/>
</dbReference>
<dbReference type="InterPro" id="IPR036179">
    <property type="entry name" value="Ig-like_dom_sf"/>
</dbReference>
<dbReference type="Gene3D" id="2.60.40.10">
    <property type="entry name" value="Immunoglobulins"/>
    <property type="match status" value="2"/>
</dbReference>
<dbReference type="SUPFAM" id="SSF48726">
    <property type="entry name" value="Immunoglobulin"/>
    <property type="match status" value="2"/>
</dbReference>
<keyword evidence="7" id="KW-1185">Reference proteome</keyword>
<evidence type="ECO:0000313" key="7">
    <source>
        <dbReference type="Proteomes" id="UP000504617"/>
    </source>
</evidence>
<dbReference type="InterPro" id="IPR007110">
    <property type="entry name" value="Ig-like_dom"/>
</dbReference>
<organism evidence="7 8">
    <name type="scientific">Thamnophis sirtalis</name>
    <dbReference type="NCBI Taxonomy" id="35019"/>
    <lineage>
        <taxon>Eukaryota</taxon>
        <taxon>Metazoa</taxon>
        <taxon>Chordata</taxon>
        <taxon>Craniata</taxon>
        <taxon>Vertebrata</taxon>
        <taxon>Euteleostomi</taxon>
        <taxon>Lepidosauria</taxon>
        <taxon>Squamata</taxon>
        <taxon>Bifurcata</taxon>
        <taxon>Unidentata</taxon>
        <taxon>Episquamata</taxon>
        <taxon>Toxicofera</taxon>
        <taxon>Serpentes</taxon>
        <taxon>Colubroidea</taxon>
        <taxon>Colubridae</taxon>
        <taxon>Natricinae</taxon>
        <taxon>Thamnophis</taxon>
    </lineage>
</organism>
<evidence type="ECO:0000259" key="6">
    <source>
        <dbReference type="PROSITE" id="PS50835"/>
    </source>
</evidence>
<keyword evidence="2" id="KW-1064">Adaptive immunity</keyword>
<dbReference type="FunFam" id="2.60.40.10:FF:002198">
    <property type="entry name" value="Immunoglobulin heavy variable 5-2"/>
    <property type="match status" value="2"/>
</dbReference>
<evidence type="ECO:0000256" key="1">
    <source>
        <dbReference type="ARBA" id="ARBA00022859"/>
    </source>
</evidence>
<gene>
    <name evidence="8" type="primary">LOC106553678</name>
</gene>
<feature type="chain" id="PRO_5026856004" evidence="5">
    <location>
        <begin position="18"/>
        <end position="346"/>
    </location>
</feature>
<dbReference type="GO" id="GO:0005576">
    <property type="term" value="C:extracellular region"/>
    <property type="evidence" value="ECO:0007669"/>
    <property type="project" value="UniProtKB-ARBA"/>
</dbReference>
<evidence type="ECO:0000256" key="4">
    <source>
        <dbReference type="SAM" id="MobiDB-lite"/>
    </source>
</evidence>
<dbReference type="Pfam" id="PF07686">
    <property type="entry name" value="V-set"/>
    <property type="match status" value="2"/>
</dbReference>
<feature type="region of interest" description="Disordered" evidence="4">
    <location>
        <begin position="177"/>
        <end position="201"/>
    </location>
</feature>
<feature type="signal peptide" evidence="5">
    <location>
        <begin position="1"/>
        <end position="17"/>
    </location>
</feature>
<protein>
    <submittedName>
        <fullName evidence="8">Uncharacterized protein LOC106553678</fullName>
    </submittedName>
</protein>
<dbReference type="InterPro" id="IPR050199">
    <property type="entry name" value="IgHV"/>
</dbReference>
<dbReference type="SMART" id="SM00409">
    <property type="entry name" value="IG"/>
    <property type="match status" value="2"/>
</dbReference>
<dbReference type="GO" id="GO:0019814">
    <property type="term" value="C:immunoglobulin complex"/>
    <property type="evidence" value="ECO:0007669"/>
    <property type="project" value="UniProtKB-KW"/>
</dbReference>
<feature type="domain" description="Ig-like" evidence="6">
    <location>
        <begin position="208"/>
        <end position="315"/>
    </location>
</feature>
<dbReference type="Proteomes" id="UP000504617">
    <property type="component" value="Unplaced"/>
</dbReference>
<keyword evidence="1" id="KW-0391">Immunity</keyword>
<dbReference type="KEGG" id="tsr:106553678"/>
<reference evidence="8" key="1">
    <citation type="submission" date="2025-08" db="UniProtKB">
        <authorList>
            <consortium name="RefSeq"/>
        </authorList>
    </citation>
    <scope>IDENTIFICATION</scope>
    <source>
        <tissue evidence="8">Skeletal muscle</tissue>
    </source>
</reference>
<name>A0A6I9YUJ8_9SAUR</name>
<accession>A0A6I9YUJ8</accession>
<dbReference type="SMART" id="SM00406">
    <property type="entry name" value="IGv"/>
    <property type="match status" value="2"/>
</dbReference>